<gene>
    <name evidence="2" type="ordered locus">Zymop_1660</name>
</gene>
<dbReference type="SUPFAM" id="SSF53474">
    <property type="entry name" value="alpha/beta-Hydrolases"/>
    <property type="match status" value="1"/>
</dbReference>
<proteinExistence type="predicted"/>
<dbReference type="EMBL" id="CP002865">
    <property type="protein sequence ID" value="AEI38548.1"/>
    <property type="molecule type" value="Genomic_DNA"/>
</dbReference>
<dbReference type="eggNOG" id="COG1073">
    <property type="taxonomic scope" value="Bacteria"/>
</dbReference>
<dbReference type="InterPro" id="IPR029058">
    <property type="entry name" value="AB_hydrolase_fold"/>
</dbReference>
<dbReference type="HOGENOM" id="CLU_020336_50_5_5"/>
<evidence type="ECO:0000313" key="3">
    <source>
        <dbReference type="Proteomes" id="UP000000491"/>
    </source>
</evidence>
<dbReference type="Proteomes" id="UP000000491">
    <property type="component" value="Chromosome"/>
</dbReference>
<name>F8EWD8_ZYMMT</name>
<dbReference type="PATRIC" id="fig|579138.3.peg.1764"/>
<sequence length="253" mass="27804">MPDQVTTTSFTTQDGIQLAWYEIGKGYPIILLHGLFSSAFMNWIRPGHADLLAQAGFRVIMPDLRGHGKSDRAKSDKDWPKDILIRDNADFIAALELKSFALGGYSLGARIATHLCLKGLQPEKLILAGMGLEGLTTATQNLDLFQNAIVPDNKFPVGSIERFIQNFFYQSGCNNQAMLYLLSSQSSVEKRMLTSLLIKTLVITGNKDYFNGSAADLVQTLPQAEALLILGDHMSAVMQPTLAEGIIHFIKNS</sequence>
<organism evidence="2 3">
    <name type="scientific">Zymomonas mobilis subsp. pomaceae (strain ATCC 29192 / DSM 22645 / JCM 10191 / CCUG 17912 / NBRC 13757 / NCIMB 11200 / NRRL B-4491 / Barker I)</name>
    <dbReference type="NCBI Taxonomy" id="579138"/>
    <lineage>
        <taxon>Bacteria</taxon>
        <taxon>Pseudomonadati</taxon>
        <taxon>Pseudomonadota</taxon>
        <taxon>Alphaproteobacteria</taxon>
        <taxon>Sphingomonadales</taxon>
        <taxon>Zymomonadaceae</taxon>
        <taxon>Zymomonas</taxon>
    </lineage>
</organism>
<dbReference type="InterPro" id="IPR000073">
    <property type="entry name" value="AB_hydrolase_1"/>
</dbReference>
<dbReference type="Gene3D" id="3.40.50.1820">
    <property type="entry name" value="alpha/beta hydrolase"/>
    <property type="match status" value="1"/>
</dbReference>
<dbReference type="PANTHER" id="PTHR43194:SF2">
    <property type="entry name" value="PEROXISOMAL MEMBRANE PROTEIN LPX1"/>
    <property type="match status" value="1"/>
</dbReference>
<dbReference type="Pfam" id="PF00561">
    <property type="entry name" value="Abhydrolase_1"/>
    <property type="match status" value="1"/>
</dbReference>
<dbReference type="KEGG" id="zmp:Zymop_1660"/>
<dbReference type="RefSeq" id="WP_013934936.1">
    <property type="nucleotide sequence ID" value="NC_015709.1"/>
</dbReference>
<dbReference type="AlphaFoldDB" id="F8EWD8"/>
<dbReference type="InterPro" id="IPR050228">
    <property type="entry name" value="Carboxylesterase_BioH"/>
</dbReference>
<evidence type="ECO:0000313" key="2">
    <source>
        <dbReference type="EMBL" id="AEI38548.1"/>
    </source>
</evidence>
<accession>F8EWD8</accession>
<reference evidence="2 3" key="1">
    <citation type="journal article" date="2011" name="J. Bacteriol.">
        <title>Genome sequence of the ethanol-producing Zymomonas mobilis subsp. pomaceae lectotype strain ATCC 29192.</title>
        <authorList>
            <person name="Kouvelis V.N."/>
            <person name="Davenport K.W."/>
            <person name="Brettin T.S."/>
            <person name="Bruce D."/>
            <person name="Detter C."/>
            <person name="Han C.S."/>
            <person name="Nolan M."/>
            <person name="Tapia R."/>
            <person name="Damoulaki A."/>
            <person name="Kyrpides N.C."/>
            <person name="Typas M.A."/>
            <person name="Pappas K.M."/>
        </authorList>
    </citation>
    <scope>NUCLEOTIDE SEQUENCE [LARGE SCALE GENOMIC DNA]</scope>
    <source>
        <strain evidence="3">ATCC 29192 / DSM 22645 / JCM 10191 / CCUG 17912 / NBRC 13757 / NCIMB 11200 / NRRL B-4491 / Barker I</strain>
    </source>
</reference>
<dbReference type="STRING" id="579138.Zymop_1660"/>
<dbReference type="PANTHER" id="PTHR43194">
    <property type="entry name" value="HYDROLASE ALPHA/BETA FOLD FAMILY"/>
    <property type="match status" value="1"/>
</dbReference>
<protein>
    <submittedName>
        <fullName evidence="2">Alpha/beta hydrolase fold protein</fullName>
    </submittedName>
</protein>
<feature type="domain" description="AB hydrolase-1" evidence="1">
    <location>
        <begin position="27"/>
        <end position="148"/>
    </location>
</feature>
<evidence type="ECO:0000259" key="1">
    <source>
        <dbReference type="Pfam" id="PF00561"/>
    </source>
</evidence>
<keyword evidence="2" id="KW-0378">Hydrolase</keyword>
<dbReference type="GO" id="GO:0016787">
    <property type="term" value="F:hydrolase activity"/>
    <property type="evidence" value="ECO:0007669"/>
    <property type="project" value="UniProtKB-KW"/>
</dbReference>